<gene>
    <name evidence="1" type="ORF">KPL71_007922</name>
</gene>
<comment type="caution">
    <text evidence="1">The sequence shown here is derived from an EMBL/GenBank/DDBJ whole genome shotgun (WGS) entry which is preliminary data.</text>
</comment>
<evidence type="ECO:0000313" key="1">
    <source>
        <dbReference type="EMBL" id="KAH9780034.1"/>
    </source>
</evidence>
<protein>
    <submittedName>
        <fullName evidence="1">AB hydrolase-1 domain-containing protein</fullName>
    </submittedName>
</protein>
<dbReference type="Proteomes" id="UP000829398">
    <property type="component" value="Chromosome 3"/>
</dbReference>
<reference evidence="2" key="1">
    <citation type="journal article" date="2023" name="Hortic. Res.">
        <title>A chromosome-level phased genome enabling allele-level studies in sweet orange: a case study on citrus Huanglongbing tolerance.</title>
        <authorList>
            <person name="Wu B."/>
            <person name="Yu Q."/>
            <person name="Deng Z."/>
            <person name="Duan Y."/>
            <person name="Luo F."/>
            <person name="Gmitter F. Jr."/>
        </authorList>
    </citation>
    <scope>NUCLEOTIDE SEQUENCE [LARGE SCALE GENOMIC DNA]</scope>
    <source>
        <strain evidence="2">cv. Valencia</strain>
    </source>
</reference>
<sequence length="416" mass="45808">MPYCEVVGGKEQSAAPDAALNDNGIKIFYRTYGRGPTKVILITGLAGTHDAWGPQLKGLAGTDKPNDDDETILQDSVESGDGGAGIEVCAFDNRGMGRSSVPVKKTEYTTKIMAKDVIALMDHLGWKQAHVFGHSMGAMIACKLAAMVPERVLSLALLNVTGGGFQCCPKLDLQTLSIAIRFFRAKTPEKRAAVDLDTHYSQEYLEEYVGSSTRRAILYQEYVKGISATGMQSNYGFDGQIHACWMHKMTQKDIQTIRSAGFLVSVIHGRHDVIAQICYARRLAEKLYPVARMIDLPGGHLVSHERTEEVFPLPNRSDKYVNQALIDLIKASEKKISPQDWTNLPQTSSGVLAKGMSFVRTSSGPRSYVSGPLEKLHLYLLYLCGLFLLAFEYARRLLQSLKPVRVRASPTSASMQ</sequence>
<keyword evidence="2" id="KW-1185">Reference proteome</keyword>
<proteinExistence type="predicted"/>
<keyword evidence="1" id="KW-0378">Hydrolase</keyword>
<evidence type="ECO:0000313" key="2">
    <source>
        <dbReference type="Proteomes" id="UP000829398"/>
    </source>
</evidence>
<dbReference type="EMBL" id="CM039172">
    <property type="protein sequence ID" value="KAH9780034.1"/>
    <property type="molecule type" value="Genomic_DNA"/>
</dbReference>
<name>A0ACB8M3L0_CITSI</name>
<organism evidence="1 2">
    <name type="scientific">Citrus sinensis</name>
    <name type="common">Sweet orange</name>
    <name type="synonym">Citrus aurantium var. sinensis</name>
    <dbReference type="NCBI Taxonomy" id="2711"/>
    <lineage>
        <taxon>Eukaryota</taxon>
        <taxon>Viridiplantae</taxon>
        <taxon>Streptophyta</taxon>
        <taxon>Embryophyta</taxon>
        <taxon>Tracheophyta</taxon>
        <taxon>Spermatophyta</taxon>
        <taxon>Magnoliopsida</taxon>
        <taxon>eudicotyledons</taxon>
        <taxon>Gunneridae</taxon>
        <taxon>Pentapetalae</taxon>
        <taxon>rosids</taxon>
        <taxon>malvids</taxon>
        <taxon>Sapindales</taxon>
        <taxon>Rutaceae</taxon>
        <taxon>Aurantioideae</taxon>
        <taxon>Citrus</taxon>
    </lineage>
</organism>
<accession>A0ACB8M3L0</accession>